<keyword evidence="1 2" id="KW-0344">Guanine-nucleotide releasing factor</keyword>
<evidence type="ECO:0000313" key="6">
    <source>
        <dbReference type="Proteomes" id="UP000320762"/>
    </source>
</evidence>
<organism evidence="5 6">
    <name type="scientific">Schizophyllum amplum</name>
    <dbReference type="NCBI Taxonomy" id="97359"/>
    <lineage>
        <taxon>Eukaryota</taxon>
        <taxon>Fungi</taxon>
        <taxon>Dikarya</taxon>
        <taxon>Basidiomycota</taxon>
        <taxon>Agaricomycotina</taxon>
        <taxon>Agaricomycetes</taxon>
        <taxon>Agaricomycetidae</taxon>
        <taxon>Agaricales</taxon>
        <taxon>Schizophyllaceae</taxon>
        <taxon>Schizophyllum</taxon>
    </lineage>
</organism>
<evidence type="ECO:0000259" key="4">
    <source>
        <dbReference type="PROSITE" id="PS50009"/>
    </source>
</evidence>
<evidence type="ECO:0000256" key="1">
    <source>
        <dbReference type="ARBA" id="ARBA00022658"/>
    </source>
</evidence>
<feature type="compositionally biased region" description="Low complexity" evidence="3">
    <location>
        <begin position="62"/>
        <end position="72"/>
    </location>
</feature>
<dbReference type="PANTHER" id="PTHR23113">
    <property type="entry name" value="GUANINE NUCLEOTIDE EXCHANGE FACTOR"/>
    <property type="match status" value="1"/>
</dbReference>
<evidence type="ECO:0000256" key="3">
    <source>
        <dbReference type="SAM" id="MobiDB-lite"/>
    </source>
</evidence>
<dbReference type="InterPro" id="IPR001895">
    <property type="entry name" value="RASGEF_cat_dom"/>
</dbReference>
<dbReference type="GO" id="GO:0005886">
    <property type="term" value="C:plasma membrane"/>
    <property type="evidence" value="ECO:0007669"/>
    <property type="project" value="TreeGrafter"/>
</dbReference>
<gene>
    <name evidence="5" type="ORF">BD626DRAFT_500215</name>
</gene>
<feature type="compositionally biased region" description="Basic and acidic residues" evidence="3">
    <location>
        <begin position="18"/>
        <end position="31"/>
    </location>
</feature>
<dbReference type="Proteomes" id="UP000320762">
    <property type="component" value="Unassembled WGS sequence"/>
</dbReference>
<dbReference type="SMART" id="SM00147">
    <property type="entry name" value="RasGEF"/>
    <property type="match status" value="1"/>
</dbReference>
<sequence length="566" mass="62671">MHPRQWNVRRRVSTGSGEKQKGDGPDSRPDSLMRASTGSSSSDPRSSRSSSDYRSPHRNSADSRSTTASSRSSDSHPFDPCRPASITEALESSASIVHRNSSGAIIAGTLHGLVRELAAQAGEFQFLHREPCTHYRCSASSSTLPQIDDFRAFFFIYTDFTSPERIVISVERHFHDADALPAPERLDQQHNAFRLILRWVQDPQIAPAGIALDRMAALAKRTLAIPGSANMRDQINKALNVIEQRRASLTRTQDVAVDTSSTGPGRPSTSKSQQSAGTSIKPLRASEVTPGELAIALTLLEGDRYRALKPSEYIQYLRQRPGSTASSTASVIEADRKKRGVQALSILNNDIIHWVKFSLLDPDDEEARASAMLFFINTAQECRRLRNFSSTTAIANALQSAPVERLQYTRQRLPANALRTLEGLISLLDPSSNHRAYRAALRESHDQPTLPWLAVHLRDLNASLERFPPAISAPTDGHALLNFDRIARAAARMADLLPEPSAFPDRRLQDSPHAAAIAYLKRELRHSARGRSNEELIERAAVLSESEELAHRARKRELEGLGFRVR</sequence>
<name>A0A550CA74_9AGAR</name>
<evidence type="ECO:0000313" key="5">
    <source>
        <dbReference type="EMBL" id="TRM61700.1"/>
    </source>
</evidence>
<proteinExistence type="predicted"/>
<dbReference type="PROSITE" id="PS50009">
    <property type="entry name" value="RASGEF_CAT"/>
    <property type="match status" value="1"/>
</dbReference>
<feature type="region of interest" description="Disordered" evidence="3">
    <location>
        <begin position="250"/>
        <end position="283"/>
    </location>
</feature>
<dbReference type="GO" id="GO:0005085">
    <property type="term" value="F:guanyl-nucleotide exchange factor activity"/>
    <property type="evidence" value="ECO:0007669"/>
    <property type="project" value="UniProtKB-KW"/>
</dbReference>
<feature type="compositionally biased region" description="Basic residues" evidence="3">
    <location>
        <begin position="1"/>
        <end position="12"/>
    </location>
</feature>
<keyword evidence="6" id="KW-1185">Reference proteome</keyword>
<dbReference type="InterPro" id="IPR036964">
    <property type="entry name" value="RASGEF_cat_dom_sf"/>
</dbReference>
<reference evidence="5 6" key="1">
    <citation type="journal article" date="2019" name="New Phytol.">
        <title>Comparative genomics reveals unique wood-decay strategies and fruiting body development in the Schizophyllaceae.</title>
        <authorList>
            <person name="Almasi E."/>
            <person name="Sahu N."/>
            <person name="Krizsan K."/>
            <person name="Balint B."/>
            <person name="Kovacs G.M."/>
            <person name="Kiss B."/>
            <person name="Cseklye J."/>
            <person name="Drula E."/>
            <person name="Henrissat B."/>
            <person name="Nagy I."/>
            <person name="Chovatia M."/>
            <person name="Adam C."/>
            <person name="LaButti K."/>
            <person name="Lipzen A."/>
            <person name="Riley R."/>
            <person name="Grigoriev I.V."/>
            <person name="Nagy L.G."/>
        </authorList>
    </citation>
    <scope>NUCLEOTIDE SEQUENCE [LARGE SCALE GENOMIC DNA]</scope>
    <source>
        <strain evidence="5 6">NL-1724</strain>
    </source>
</reference>
<dbReference type="STRING" id="97359.A0A550CA74"/>
<dbReference type="SUPFAM" id="SSF48366">
    <property type="entry name" value="Ras GEF"/>
    <property type="match status" value="1"/>
</dbReference>
<dbReference type="Pfam" id="PF00617">
    <property type="entry name" value="RasGEF"/>
    <property type="match status" value="1"/>
</dbReference>
<dbReference type="GO" id="GO:0007265">
    <property type="term" value="P:Ras protein signal transduction"/>
    <property type="evidence" value="ECO:0007669"/>
    <property type="project" value="TreeGrafter"/>
</dbReference>
<dbReference type="EMBL" id="VDMD01000015">
    <property type="protein sequence ID" value="TRM61700.1"/>
    <property type="molecule type" value="Genomic_DNA"/>
</dbReference>
<dbReference type="OrthoDB" id="4062651at2759"/>
<evidence type="ECO:0000256" key="2">
    <source>
        <dbReference type="PROSITE-ProRule" id="PRU00168"/>
    </source>
</evidence>
<dbReference type="InterPro" id="IPR008937">
    <property type="entry name" value="Ras-like_GEF"/>
</dbReference>
<dbReference type="InterPro" id="IPR023578">
    <property type="entry name" value="Ras_GEF_dom_sf"/>
</dbReference>
<feature type="compositionally biased region" description="Low complexity" evidence="3">
    <location>
        <begin position="39"/>
        <end position="53"/>
    </location>
</feature>
<dbReference type="AlphaFoldDB" id="A0A550CA74"/>
<dbReference type="PANTHER" id="PTHR23113:SF363">
    <property type="entry name" value="PROTEIN SON OF SEVENLESS"/>
    <property type="match status" value="1"/>
</dbReference>
<protein>
    <submittedName>
        <fullName evidence="5">Ras guanine nucleotide exchange factor domain-containing protein</fullName>
    </submittedName>
</protein>
<feature type="domain" description="Ras-GEF" evidence="4">
    <location>
        <begin position="289"/>
        <end position="533"/>
    </location>
</feature>
<feature type="compositionally biased region" description="Low complexity" evidence="3">
    <location>
        <begin position="259"/>
        <end position="272"/>
    </location>
</feature>
<feature type="region of interest" description="Disordered" evidence="3">
    <location>
        <begin position="1"/>
        <end position="83"/>
    </location>
</feature>
<comment type="caution">
    <text evidence="5">The sequence shown here is derived from an EMBL/GenBank/DDBJ whole genome shotgun (WGS) entry which is preliminary data.</text>
</comment>
<dbReference type="Gene3D" id="1.10.840.10">
    <property type="entry name" value="Ras guanine-nucleotide exchange factors catalytic domain"/>
    <property type="match status" value="1"/>
</dbReference>
<accession>A0A550CA74</accession>